<dbReference type="PROSITE" id="PS00455">
    <property type="entry name" value="AMP_BINDING"/>
    <property type="match status" value="1"/>
</dbReference>
<dbReference type="Proteomes" id="UP001500635">
    <property type="component" value="Unassembled WGS sequence"/>
</dbReference>
<keyword evidence="4" id="KW-1185">Reference proteome</keyword>
<dbReference type="Gene3D" id="3.40.50.12780">
    <property type="entry name" value="N-terminal domain of ligase-like"/>
    <property type="match status" value="1"/>
</dbReference>
<dbReference type="Pfam" id="PF13193">
    <property type="entry name" value="AMP-binding_C"/>
    <property type="match status" value="1"/>
</dbReference>
<feature type="domain" description="AMP-dependent synthetase/ligase" evidence="1">
    <location>
        <begin position="36"/>
        <end position="401"/>
    </location>
</feature>
<dbReference type="Pfam" id="PF00501">
    <property type="entry name" value="AMP-binding"/>
    <property type="match status" value="1"/>
</dbReference>
<dbReference type="RefSeq" id="WP_344996781.1">
    <property type="nucleotide sequence ID" value="NZ_BAABFR010000041.1"/>
</dbReference>
<reference evidence="4" key="1">
    <citation type="journal article" date="2019" name="Int. J. Syst. Evol. Microbiol.">
        <title>The Global Catalogue of Microorganisms (GCM) 10K type strain sequencing project: providing services to taxonomists for standard genome sequencing and annotation.</title>
        <authorList>
            <consortium name="The Broad Institute Genomics Platform"/>
            <consortium name="The Broad Institute Genome Sequencing Center for Infectious Disease"/>
            <person name="Wu L."/>
            <person name="Ma J."/>
        </authorList>
    </citation>
    <scope>NUCLEOTIDE SEQUENCE [LARGE SCALE GENOMIC DNA]</scope>
    <source>
        <strain evidence="4">JCM 17688</strain>
    </source>
</reference>
<dbReference type="EMBL" id="BAABFR010000041">
    <property type="protein sequence ID" value="GAA4395054.1"/>
    <property type="molecule type" value="Genomic_DNA"/>
</dbReference>
<sequence>MPDSPAAADTLYRDPMPVEIMIRSLETYADRTAVYLPGERSDGGDDPGERADGGCAELTYAQMRDAVSRYAQAYRAHGLGVGSPVAILSANRPEVLFAQGANLVTGVRFAALHPIGSLDDHAYVLEDAGIDTLIYDPDTYDQRAGELQARVPGLRNLLAFGPTRAGTDLVAEAARYDPAPLTAPVVAPDATLSLAYTGGTTGRSKGVRLGYAGSSALLRIQRTEWEWPADTRFLACAPLSHAGGAFWNPISMQGGSMVVLPGFHPERVLEAIERHRITATMLVPTMLYALLDHPRLSEYDLSSLQTVYYGASAISPTRLAEAIERFGPIFFQFYGQAECPMTISVLRKRDHDLGRPELLTSCGRPVPWLHVALLDDDCEPVSKGQSGEICVRGSLVMQGYLNKPEQTAEALRGGWLHTGDVGRFDDDGFLYIVDRKKDMVVTGGFNVYPREVEDVLSAHPAVAAVAVIGVPDERWGEAVKAVVVLRQGRSADAAELTTLVRDRKGSVYAPKSVDFVDAIPVSALGKPDKKALRARYH</sequence>
<proteinExistence type="predicted"/>
<dbReference type="InterPro" id="IPR025110">
    <property type="entry name" value="AMP-bd_C"/>
</dbReference>
<name>A0ABP8JRQ9_9ACTN</name>
<dbReference type="InterPro" id="IPR020845">
    <property type="entry name" value="AMP-binding_CS"/>
</dbReference>
<feature type="domain" description="AMP-binding enzyme C-terminal" evidence="2">
    <location>
        <begin position="451"/>
        <end position="526"/>
    </location>
</feature>
<dbReference type="InterPro" id="IPR000873">
    <property type="entry name" value="AMP-dep_synth/lig_dom"/>
</dbReference>
<evidence type="ECO:0000313" key="4">
    <source>
        <dbReference type="Proteomes" id="UP001500635"/>
    </source>
</evidence>
<organism evidence="3 4">
    <name type="scientific">Tsukamurella soli</name>
    <dbReference type="NCBI Taxonomy" id="644556"/>
    <lineage>
        <taxon>Bacteria</taxon>
        <taxon>Bacillati</taxon>
        <taxon>Actinomycetota</taxon>
        <taxon>Actinomycetes</taxon>
        <taxon>Mycobacteriales</taxon>
        <taxon>Tsukamurellaceae</taxon>
        <taxon>Tsukamurella</taxon>
    </lineage>
</organism>
<evidence type="ECO:0000259" key="1">
    <source>
        <dbReference type="Pfam" id="PF00501"/>
    </source>
</evidence>
<dbReference type="SUPFAM" id="SSF56801">
    <property type="entry name" value="Acetyl-CoA synthetase-like"/>
    <property type="match status" value="1"/>
</dbReference>
<dbReference type="Gene3D" id="3.30.300.30">
    <property type="match status" value="1"/>
</dbReference>
<keyword evidence="3" id="KW-0436">Ligase</keyword>
<evidence type="ECO:0000313" key="3">
    <source>
        <dbReference type="EMBL" id="GAA4395054.1"/>
    </source>
</evidence>
<dbReference type="GO" id="GO:0016874">
    <property type="term" value="F:ligase activity"/>
    <property type="evidence" value="ECO:0007669"/>
    <property type="project" value="UniProtKB-KW"/>
</dbReference>
<accession>A0ABP8JRQ9</accession>
<protein>
    <submittedName>
        <fullName evidence="3">Fatty-acid--CoA ligase FadD8</fullName>
    </submittedName>
</protein>
<dbReference type="PANTHER" id="PTHR43767:SF7">
    <property type="entry name" value="MEDIUM_LONG-CHAIN-FATTY-ACID--COA LIGASE FADD8"/>
    <property type="match status" value="1"/>
</dbReference>
<dbReference type="InterPro" id="IPR050237">
    <property type="entry name" value="ATP-dep_AMP-bd_enzyme"/>
</dbReference>
<gene>
    <name evidence="3" type="primary">fadD8</name>
    <name evidence="3" type="ORF">GCM10023147_27820</name>
</gene>
<evidence type="ECO:0000259" key="2">
    <source>
        <dbReference type="Pfam" id="PF13193"/>
    </source>
</evidence>
<dbReference type="InterPro" id="IPR045851">
    <property type="entry name" value="AMP-bd_C_sf"/>
</dbReference>
<comment type="caution">
    <text evidence="3">The sequence shown here is derived from an EMBL/GenBank/DDBJ whole genome shotgun (WGS) entry which is preliminary data.</text>
</comment>
<dbReference type="PANTHER" id="PTHR43767">
    <property type="entry name" value="LONG-CHAIN-FATTY-ACID--COA LIGASE"/>
    <property type="match status" value="1"/>
</dbReference>
<dbReference type="InterPro" id="IPR042099">
    <property type="entry name" value="ANL_N_sf"/>
</dbReference>